<keyword evidence="3" id="KW-1185">Reference proteome</keyword>
<dbReference type="PANTHER" id="PTHR20883:SF48">
    <property type="entry name" value="ECTOINE DIOXYGENASE"/>
    <property type="match status" value="1"/>
</dbReference>
<keyword evidence="2" id="KW-0560">Oxidoreductase</keyword>
<dbReference type="EMBL" id="CP141769">
    <property type="protein sequence ID" value="WRS38223.1"/>
    <property type="molecule type" value="Genomic_DNA"/>
</dbReference>
<evidence type="ECO:0000313" key="3">
    <source>
        <dbReference type="Proteomes" id="UP001334732"/>
    </source>
</evidence>
<gene>
    <name evidence="2" type="ORF">VA613_09380</name>
</gene>
<protein>
    <submittedName>
        <fullName evidence="2">Phytanoyl-CoA dioxygenase family protein</fullName>
    </submittedName>
</protein>
<proteinExistence type="predicted"/>
<dbReference type="InterPro" id="IPR008775">
    <property type="entry name" value="Phytyl_CoA_dOase-like"/>
</dbReference>
<keyword evidence="2" id="KW-0223">Dioxygenase</keyword>
<dbReference type="RefSeq" id="WP_296661594.1">
    <property type="nucleotide sequence ID" value="NZ_CP141769.1"/>
</dbReference>
<comment type="cofactor">
    <cofactor evidence="1">
        <name>Fe(2+)</name>
        <dbReference type="ChEBI" id="CHEBI:29033"/>
    </cofactor>
</comment>
<dbReference type="Pfam" id="PF05721">
    <property type="entry name" value="PhyH"/>
    <property type="match status" value="1"/>
</dbReference>
<accession>A0ABZ1CJW3</accession>
<name>A0ABZ1CJW3_9PROT</name>
<dbReference type="Gene3D" id="2.60.120.620">
    <property type="entry name" value="q2cbj1_9rhob like domain"/>
    <property type="match status" value="1"/>
</dbReference>
<sequence length="311" mass="35909">MIDVSKRNQYLCNLQEYKENGFTIFRNVIDPDLLSEAREHFLWLRKRFPEFRPEHLHHPLMRDDAFWVRLVTDERLLDIAELILGSDLACFTAHYICKPPLDGHAVLWHQDGAYWNLSPMEATSLWLAIDESTTENGCLRVIPGSHKLPLQKLVLRRDTPNLLMTSMEDKHVDVHNAVDIELQPGDVSVHHPYIIHGSEANRSSKRRCGLDMAYINTSTTIANEALYLNPILVRGASVTGVNKYRAWPSFNANTSIPFNGWETWTRKSQDINARHPEFVPARHDDEPVQEMVRRMLARIESGTMKELRPEP</sequence>
<dbReference type="PANTHER" id="PTHR20883">
    <property type="entry name" value="PHYTANOYL-COA DIOXYGENASE DOMAIN CONTAINING 1"/>
    <property type="match status" value="1"/>
</dbReference>
<dbReference type="GO" id="GO:0051213">
    <property type="term" value="F:dioxygenase activity"/>
    <property type="evidence" value="ECO:0007669"/>
    <property type="project" value="UniProtKB-KW"/>
</dbReference>
<evidence type="ECO:0000256" key="1">
    <source>
        <dbReference type="ARBA" id="ARBA00001954"/>
    </source>
</evidence>
<organism evidence="2 3">
    <name type="scientific">Thiobacillus sedimenti</name>
    <dbReference type="NCBI Taxonomy" id="3110231"/>
    <lineage>
        <taxon>Bacteria</taxon>
        <taxon>Pseudomonadati</taxon>
        <taxon>Pseudomonadota</taxon>
        <taxon>Betaproteobacteria</taxon>
        <taxon>Nitrosomonadales</taxon>
        <taxon>Thiobacillaceae</taxon>
        <taxon>Thiobacillus</taxon>
    </lineage>
</organism>
<evidence type="ECO:0000313" key="2">
    <source>
        <dbReference type="EMBL" id="WRS38223.1"/>
    </source>
</evidence>
<dbReference type="Proteomes" id="UP001334732">
    <property type="component" value="Chromosome"/>
</dbReference>
<dbReference type="SUPFAM" id="SSF51197">
    <property type="entry name" value="Clavaminate synthase-like"/>
    <property type="match status" value="1"/>
</dbReference>
<reference evidence="2 3" key="1">
    <citation type="submission" date="2023-12" db="EMBL/GenBank/DDBJ databases">
        <title>Thiobacillus sedimentum sp. nov., a chemolithoautotrophic sulfur-oxidizing bacterium isolated from freshwater sediment.</title>
        <authorList>
            <person name="Luo J."/>
            <person name="Dai C."/>
        </authorList>
    </citation>
    <scope>NUCLEOTIDE SEQUENCE [LARGE SCALE GENOMIC DNA]</scope>
    <source>
        <strain evidence="2 3">SCUT-2</strain>
    </source>
</reference>